<feature type="compositionally biased region" description="Low complexity" evidence="1">
    <location>
        <begin position="28"/>
        <end position="39"/>
    </location>
</feature>
<keyword evidence="2" id="KW-0812">Transmembrane</keyword>
<dbReference type="Proteomes" id="UP000230002">
    <property type="component" value="Unassembled WGS sequence"/>
</dbReference>
<gene>
    <name evidence="3" type="ORF">GSI_12012</name>
</gene>
<feature type="compositionally biased region" description="Low complexity" evidence="1">
    <location>
        <begin position="72"/>
        <end position="88"/>
    </location>
</feature>
<feature type="transmembrane region" description="Helical" evidence="2">
    <location>
        <begin position="122"/>
        <end position="142"/>
    </location>
</feature>
<organism evidence="3 4">
    <name type="scientific">Ganoderma sinense ZZ0214-1</name>
    <dbReference type="NCBI Taxonomy" id="1077348"/>
    <lineage>
        <taxon>Eukaryota</taxon>
        <taxon>Fungi</taxon>
        <taxon>Dikarya</taxon>
        <taxon>Basidiomycota</taxon>
        <taxon>Agaricomycotina</taxon>
        <taxon>Agaricomycetes</taxon>
        <taxon>Polyporales</taxon>
        <taxon>Polyporaceae</taxon>
        <taxon>Ganoderma</taxon>
    </lineage>
</organism>
<name>A0A2G8RXL2_9APHY</name>
<proteinExistence type="predicted"/>
<protein>
    <submittedName>
        <fullName evidence="3">Uncharacterized protein</fullName>
    </submittedName>
</protein>
<evidence type="ECO:0000313" key="4">
    <source>
        <dbReference type="Proteomes" id="UP000230002"/>
    </source>
</evidence>
<reference evidence="3 4" key="1">
    <citation type="journal article" date="2015" name="Sci. Rep.">
        <title>Chromosome-level genome map provides insights into diverse defense mechanisms in the medicinal fungus Ganoderma sinense.</title>
        <authorList>
            <person name="Zhu Y."/>
            <person name="Xu J."/>
            <person name="Sun C."/>
            <person name="Zhou S."/>
            <person name="Xu H."/>
            <person name="Nelson D.R."/>
            <person name="Qian J."/>
            <person name="Song J."/>
            <person name="Luo H."/>
            <person name="Xiang L."/>
            <person name="Li Y."/>
            <person name="Xu Z."/>
            <person name="Ji A."/>
            <person name="Wang L."/>
            <person name="Lu S."/>
            <person name="Hayward A."/>
            <person name="Sun W."/>
            <person name="Li X."/>
            <person name="Schwartz D.C."/>
            <person name="Wang Y."/>
            <person name="Chen S."/>
        </authorList>
    </citation>
    <scope>NUCLEOTIDE SEQUENCE [LARGE SCALE GENOMIC DNA]</scope>
    <source>
        <strain evidence="3 4">ZZ0214-1</strain>
    </source>
</reference>
<comment type="caution">
    <text evidence="3">The sequence shown here is derived from an EMBL/GenBank/DDBJ whole genome shotgun (WGS) entry which is preliminary data.</text>
</comment>
<feature type="transmembrane region" description="Helical" evidence="2">
    <location>
        <begin position="180"/>
        <end position="201"/>
    </location>
</feature>
<keyword evidence="4" id="KW-1185">Reference proteome</keyword>
<keyword evidence="2" id="KW-1133">Transmembrane helix</keyword>
<feature type="region of interest" description="Disordered" evidence="1">
    <location>
        <begin position="59"/>
        <end position="93"/>
    </location>
</feature>
<evidence type="ECO:0000256" key="1">
    <source>
        <dbReference type="SAM" id="MobiDB-lite"/>
    </source>
</evidence>
<feature type="region of interest" description="Disordered" evidence="1">
    <location>
        <begin position="23"/>
        <end position="42"/>
    </location>
</feature>
<dbReference type="EMBL" id="AYKW01000045">
    <property type="protein sequence ID" value="PIL26256.1"/>
    <property type="molecule type" value="Genomic_DNA"/>
</dbReference>
<keyword evidence="2" id="KW-0472">Membrane</keyword>
<evidence type="ECO:0000313" key="3">
    <source>
        <dbReference type="EMBL" id="PIL26256.1"/>
    </source>
</evidence>
<accession>A0A2G8RXL2</accession>
<dbReference type="OrthoDB" id="3358294at2759"/>
<sequence length="207" mass="23012">MFSKSRSSTSSYPAQMNAADRTVTIALPTSTHPASPSPTRADQIAVFQYQQELLEDFFSGGAAPRPRPPQLSTSSHSSHSHSHSASSKSKTKWGAVLSDRDAKAKAAGAAAYPEPTTLSKRMFQFGFVCPLLWLFAGVVFSFRPPRPRIEHEGLPVNSAEERGRRIAVYRAAEERWRKRCVVAWMTFMIVVIIVVPTLVVWHQETQI</sequence>
<evidence type="ECO:0000256" key="2">
    <source>
        <dbReference type="SAM" id="Phobius"/>
    </source>
</evidence>
<dbReference type="AlphaFoldDB" id="A0A2G8RXL2"/>